<proteinExistence type="predicted"/>
<protein>
    <submittedName>
        <fullName evidence="1">Uncharacterized protein</fullName>
    </submittedName>
</protein>
<dbReference type="Proteomes" id="UP000565262">
    <property type="component" value="Unassembled WGS sequence"/>
</dbReference>
<accession>A0A839IMR4</accession>
<dbReference type="AlphaFoldDB" id="A0A839IMR4"/>
<evidence type="ECO:0000313" key="2">
    <source>
        <dbReference type="Proteomes" id="UP000565262"/>
    </source>
</evidence>
<evidence type="ECO:0000313" key="1">
    <source>
        <dbReference type="EMBL" id="MBB1486505.1"/>
    </source>
</evidence>
<keyword evidence="2" id="KW-1185">Reference proteome</keyword>
<dbReference type="EMBL" id="JACJFM010000007">
    <property type="protein sequence ID" value="MBB1486505.1"/>
    <property type="molecule type" value="Genomic_DNA"/>
</dbReference>
<comment type="caution">
    <text evidence="1">The sequence shown here is derived from an EMBL/GenBank/DDBJ whole genome shotgun (WGS) entry which is preliminary data.</text>
</comment>
<reference evidence="1 2" key="1">
    <citation type="submission" date="2020-08" db="EMBL/GenBank/DDBJ databases">
        <title>Oceanospirillum sp. nov. isolated from marine sediment.</title>
        <authorList>
            <person name="Ji X."/>
        </authorList>
    </citation>
    <scope>NUCLEOTIDE SEQUENCE [LARGE SCALE GENOMIC DNA]</scope>
    <source>
        <strain evidence="1 2">D5</strain>
    </source>
</reference>
<name>A0A839IMR4_9GAMM</name>
<gene>
    <name evidence="1" type="ORF">H4O21_07765</name>
</gene>
<sequence>MNLEPIFDFGNAGWNIILERFGRLITADYPSYQFYHAFIERQSPQPWRDDLIHYRSAFQDIQRHLLRIWVTQGEQVQSRPPGVISYRAENTLSARHKASAPYAMTF</sequence>
<dbReference type="RefSeq" id="WP_182808284.1">
    <property type="nucleotide sequence ID" value="NZ_JACJFM010000007.1"/>
</dbReference>
<organism evidence="1 2">
    <name type="scientific">Oceanospirillum sediminis</name>
    <dbReference type="NCBI Taxonomy" id="2760088"/>
    <lineage>
        <taxon>Bacteria</taxon>
        <taxon>Pseudomonadati</taxon>
        <taxon>Pseudomonadota</taxon>
        <taxon>Gammaproteobacteria</taxon>
        <taxon>Oceanospirillales</taxon>
        <taxon>Oceanospirillaceae</taxon>
        <taxon>Oceanospirillum</taxon>
    </lineage>
</organism>